<feature type="compositionally biased region" description="Basic and acidic residues" evidence="1">
    <location>
        <begin position="1"/>
        <end position="12"/>
    </location>
</feature>
<dbReference type="RefSeq" id="WP_163987466.1">
    <property type="nucleotide sequence ID" value="NZ_WUEY01000006.1"/>
</dbReference>
<evidence type="ECO:0000313" key="2">
    <source>
        <dbReference type="EMBL" id="NEI70981.1"/>
    </source>
</evidence>
<evidence type="ECO:0000313" key="3">
    <source>
        <dbReference type="Proteomes" id="UP000483035"/>
    </source>
</evidence>
<dbReference type="EMBL" id="WUEY01000006">
    <property type="protein sequence ID" value="NEI70981.1"/>
    <property type="molecule type" value="Genomic_DNA"/>
</dbReference>
<reference evidence="2 3" key="1">
    <citation type="submission" date="2019-12" db="EMBL/GenBank/DDBJ databases">
        <title>Rhizobium genotypes associated with high levels of biological nitrogen fixation by grain legumes in a temperate-maritime cropping system.</title>
        <authorList>
            <person name="Maluk M."/>
            <person name="Francesc Ferrando Molina F."/>
            <person name="Lopez Del Egido L."/>
            <person name="Lafos M."/>
            <person name="Langarica-Fuentes A."/>
            <person name="Gebre Yohannes G."/>
            <person name="Young M.W."/>
            <person name="Martin P."/>
            <person name="Gantlett R."/>
            <person name="Kenicer G."/>
            <person name="Hawes C."/>
            <person name="Begg G.S."/>
            <person name="Quilliam R.S."/>
            <person name="Squire G.R."/>
            <person name="Poole P.S."/>
            <person name="Young P.W."/>
            <person name="Iannetta P.M."/>
            <person name="James E.K."/>
        </authorList>
    </citation>
    <scope>NUCLEOTIDE SEQUENCE [LARGE SCALE GENOMIC DNA]</scope>
    <source>
        <strain evidence="2 3">JHI1118</strain>
    </source>
</reference>
<evidence type="ECO:0000256" key="1">
    <source>
        <dbReference type="SAM" id="MobiDB-lite"/>
    </source>
</evidence>
<accession>A0A6L9U666</accession>
<gene>
    <name evidence="2" type="ORF">GR212_15480</name>
</gene>
<feature type="region of interest" description="Disordered" evidence="1">
    <location>
        <begin position="1"/>
        <end position="24"/>
    </location>
</feature>
<protein>
    <submittedName>
        <fullName evidence="2">Uncharacterized protein</fullName>
    </submittedName>
</protein>
<comment type="caution">
    <text evidence="2">The sequence shown here is derived from an EMBL/GenBank/DDBJ whole genome shotgun (WGS) entry which is preliminary data.</text>
</comment>
<sequence length="164" mass="18737">MSDDRDDHRNNPIEENPGSTPYSSPVIDFAQVRVAFGLPKFHNKICRHRRLTYNPSERRVWCQDCESTVDNFDAFMTITSHFHDMERAAQAKLTRAAEAEKATLVKKATKNIDRAWNRQRPMAICCTHCGGGLLPEDYESGGSAVSRDIELARRKRLKAEKETK</sequence>
<dbReference type="AlphaFoldDB" id="A0A6L9U666"/>
<name>A0A6L9U666_9HYPH</name>
<dbReference type="Proteomes" id="UP000483035">
    <property type="component" value="Unassembled WGS sequence"/>
</dbReference>
<organism evidence="2 3">
    <name type="scientific">Rhizobium lusitanum</name>
    <dbReference type="NCBI Taxonomy" id="293958"/>
    <lineage>
        <taxon>Bacteria</taxon>
        <taxon>Pseudomonadati</taxon>
        <taxon>Pseudomonadota</taxon>
        <taxon>Alphaproteobacteria</taxon>
        <taxon>Hyphomicrobiales</taxon>
        <taxon>Rhizobiaceae</taxon>
        <taxon>Rhizobium/Agrobacterium group</taxon>
        <taxon>Rhizobium</taxon>
    </lineage>
</organism>
<proteinExistence type="predicted"/>